<dbReference type="GO" id="GO:0019028">
    <property type="term" value="C:viral capsid"/>
    <property type="evidence" value="ECO:0007669"/>
    <property type="project" value="UniProtKB-KW"/>
</dbReference>
<evidence type="ECO:0000313" key="5">
    <source>
        <dbReference type="EMBL" id="WZI33517.1"/>
    </source>
</evidence>
<keyword evidence="2" id="KW-0167">Capsid protein</keyword>
<organism evidence="5">
    <name type="scientific">Suncus murinus associated picornavirus 3</name>
    <dbReference type="NCBI Taxonomy" id="3139570"/>
    <lineage>
        <taxon>Viruses</taxon>
        <taxon>Riboviria</taxon>
        <taxon>Orthornavirae</taxon>
        <taxon>Pisuviricota</taxon>
        <taxon>Pisoniviricetes</taxon>
        <taxon>Picornavirales</taxon>
    </lineage>
</organism>
<dbReference type="InterPro" id="IPR033703">
    <property type="entry name" value="Rhv-like"/>
</dbReference>
<evidence type="ECO:0000259" key="4">
    <source>
        <dbReference type="Pfam" id="PF00073"/>
    </source>
</evidence>
<proteinExistence type="predicted"/>
<dbReference type="Pfam" id="PF00073">
    <property type="entry name" value="Rhv"/>
    <property type="match status" value="2"/>
</dbReference>
<dbReference type="EMBL" id="PP272761">
    <property type="protein sequence ID" value="WZI33517.1"/>
    <property type="molecule type" value="Genomic_RNA"/>
</dbReference>
<accession>A0AB38ZKH0</accession>
<keyword evidence="3" id="KW-0946">Virion</keyword>
<keyword evidence="5" id="KW-0548">Nucleotidyltransferase</keyword>
<dbReference type="InterPro" id="IPR029053">
    <property type="entry name" value="Viral_coat"/>
</dbReference>
<reference evidence="5" key="2">
    <citation type="submission" date="2024-01" db="EMBL/GenBank/DDBJ databases">
        <authorList>
            <person name="Zhang X.-A."/>
            <person name="Zhang J.-T."/>
            <person name="Hu Z.-Y."/>
            <person name="Liu W."/>
        </authorList>
    </citation>
    <scope>NUCLEOTIDE SEQUENCE</scope>
    <source>
        <strain evidence="5">Picorna_6</strain>
    </source>
</reference>
<keyword evidence="5" id="KW-0696">RNA-directed RNA polymerase</keyword>
<feature type="domain" description="Picornavirus capsid" evidence="4">
    <location>
        <begin position="147"/>
        <end position="237"/>
    </location>
</feature>
<dbReference type="SUPFAM" id="SSF88633">
    <property type="entry name" value="Positive stranded ssRNA viruses"/>
    <property type="match status" value="2"/>
</dbReference>
<evidence type="ECO:0000256" key="2">
    <source>
        <dbReference type="ARBA" id="ARBA00022561"/>
    </source>
</evidence>
<evidence type="ECO:0000256" key="3">
    <source>
        <dbReference type="ARBA" id="ARBA00022844"/>
    </source>
</evidence>
<sequence length="776" mass="87732">MVHSPECITIGILHLAKVYMVHNSECIKIEKIHLVKVYMTPLKKITMNNFEKKVQEPMRENAPPQMFDLHSSPEFNSTQEVTKFEDEVPKQIVEEKLTEEARISDPLPDQSLIDILQRPRVVSVVPWSKNHAAGQCIARLCFPDEIFKSPVLWSKIQHYVYMQCGLKFSARINGTAYHYGQLLLVWRPVSIGNTLSMKSTSPTSYDNIYSISQYPHMILSPSEKQNVELEIPFLSILDRIPISHFTRNDRDHQLACLGSLELWVLNELHATGFATDPPVSVTVFASLKDIKLSGYTHKTSPFVPLRMFLPQVVGLGRLSQIVSIAQAKKENQGTQAIASYQPLNLASGDIEQPRQSIALEETKISPPFFSSATFSQHLSQYSYLTRSVIRSNMESNTVLLALAVNPALHNLVTHQTWDNKILPTKLSFLSEFFYLWKGPLKYRFDFVASKFHSTRVKIAWYPPQTLSRAQVIDFGDQLSKVVDVQGEVSVEFEVPYLQSQPYLPVSNESNGNNGTIVVTLLNQLTYPTTNIPAIEFNVWVSGPKVKFNAFGCKSDYLLYFPGTAVGQMFDPKKEEMIAQAGDDSSVPDKLECVARKMSKWHEELETVPTVYLTPGVLGKKFDTGWGHYFLQIYSLFERLLLIHLGFRGSVVVSFPIINSDIVVSQYINNSLKYTSSPKGYKTYRDALRGNMFRPLVYFPSNTNSLKQVEIPYMSSLAFRPLTCQELESTEATIVRQNGIEVYDSSNNPFVCVAAGKDLKYIGIGAAPCYKHNDIRP</sequence>
<protein>
    <submittedName>
        <fullName evidence="5">RNA-dependent RNA polymerase</fullName>
    </submittedName>
</protein>
<feature type="domain" description="Picornavirus capsid" evidence="4">
    <location>
        <begin position="429"/>
        <end position="514"/>
    </location>
</feature>
<dbReference type="GO" id="GO:0005198">
    <property type="term" value="F:structural molecule activity"/>
    <property type="evidence" value="ECO:0007669"/>
    <property type="project" value="InterPro"/>
</dbReference>
<dbReference type="InterPro" id="IPR001676">
    <property type="entry name" value="Picornavirus_capsid"/>
</dbReference>
<dbReference type="Gene3D" id="2.60.120.20">
    <property type="match status" value="2"/>
</dbReference>
<evidence type="ECO:0000256" key="1">
    <source>
        <dbReference type="ARBA" id="ARBA00004328"/>
    </source>
</evidence>
<keyword evidence="5" id="KW-0808">Transferase</keyword>
<name>A0AB38ZKH0_9VIRU</name>
<comment type="subcellular location">
    <subcellularLocation>
        <location evidence="1">Virion</location>
    </subcellularLocation>
</comment>
<dbReference type="CDD" id="cd00205">
    <property type="entry name" value="rhv_like"/>
    <property type="match status" value="2"/>
</dbReference>
<dbReference type="GO" id="GO:0003968">
    <property type="term" value="F:RNA-directed RNA polymerase activity"/>
    <property type="evidence" value="ECO:0007669"/>
    <property type="project" value="UniProtKB-KW"/>
</dbReference>
<reference evidence="5" key="1">
    <citation type="journal article" date="2024" name="NPJ Biofilms Microbiomes">
        <title>Decoding the RNA viromes in shrew lungs along the eastern coast of China.</title>
        <authorList>
            <person name="Zhang J.T."/>
            <person name="Hu Z.Y."/>
            <person name="Tang F."/>
            <person name="Liu Y.T."/>
            <person name="Tan W.L."/>
            <person name="Ma X.F."/>
            <person name="Zhang Y.F."/>
            <person name="Si G.Q."/>
            <person name="Zhang L."/>
            <person name="Zhang M.Q."/>
            <person name="Peng C."/>
            <person name="Fu B.K."/>
            <person name="Fang L.Q."/>
            <person name="Zhang X.A."/>
            <person name="Liu W."/>
        </authorList>
    </citation>
    <scope>NUCLEOTIDE SEQUENCE</scope>
    <source>
        <strain evidence="5">Picorna_6</strain>
    </source>
</reference>